<protein>
    <submittedName>
        <fullName evidence="4">Site-specific integrase</fullName>
    </submittedName>
</protein>
<reference evidence="4 5" key="1">
    <citation type="submission" date="2021-06" db="EMBL/GenBank/DDBJ databases">
        <title>Limosilactobacillus angelus sp. nov., isolated from the human vagina.</title>
        <authorList>
            <person name="Chen Y.-S."/>
        </authorList>
    </citation>
    <scope>NUCLEOTIDE SEQUENCE [LARGE SCALE GENOMIC DNA]</scope>
    <source>
        <strain evidence="4 5">P5L02</strain>
    </source>
</reference>
<proteinExistence type="predicted"/>
<name>A0ABS6IZK6_9LACO</name>
<dbReference type="InterPro" id="IPR044068">
    <property type="entry name" value="CB"/>
</dbReference>
<accession>A0ABS6IZK6</accession>
<dbReference type="PANTHER" id="PTHR30349:SF64">
    <property type="entry name" value="PROPHAGE INTEGRASE INTD-RELATED"/>
    <property type="match status" value="1"/>
</dbReference>
<sequence>MWIEKRDKDNYKFVEQYKDPLTGKTKRVSLTLEKNTAHTRKQAQATLEAKIRQRLQHIKDGTLKHGITLKQLSEEWLRNYHALVKYHTYDNAKSRTNKIVTDIGKDVLVEKVKPVLLEDYLNSLIYEQNYKNSSVMKFKGTLGNMFRYAYKHDYIKSNPISEVEVNYRSEEATEKASQKFLDDVELKQVLDYMYKRSPHYGRFCEFLYLTGMRYGEAASLYRSDIHKQADGKTVATVNSTLVNGQKQASPKTSSSRRDVTLNARAQLIVKQELIDHPFKSNFIFESKQGHPLGNVVLNFWLRKAKAELNIKKTLSLHTFRHTHISKLAELGVPLYLIQNRVGHKDAETTKDIYLHVTKKAEQKLDSKLNLL</sequence>
<dbReference type="InterPro" id="IPR025269">
    <property type="entry name" value="SAM-like_dom"/>
</dbReference>
<feature type="domain" description="Tyr recombinase" evidence="2">
    <location>
        <begin position="176"/>
        <end position="369"/>
    </location>
</feature>
<gene>
    <name evidence="4" type="ORF">KSL82_06830</name>
</gene>
<dbReference type="EMBL" id="JAHPJJ010000015">
    <property type="protein sequence ID" value="MBU9695607.1"/>
    <property type="molecule type" value="Genomic_DNA"/>
</dbReference>
<dbReference type="PROSITE" id="PS51898">
    <property type="entry name" value="TYR_RECOMBINASE"/>
    <property type="match status" value="1"/>
</dbReference>
<dbReference type="Pfam" id="PF13102">
    <property type="entry name" value="Phage_int_SAM_5"/>
    <property type="match status" value="1"/>
</dbReference>
<evidence type="ECO:0000259" key="2">
    <source>
        <dbReference type="PROSITE" id="PS51898"/>
    </source>
</evidence>
<dbReference type="PANTHER" id="PTHR30349">
    <property type="entry name" value="PHAGE INTEGRASE-RELATED"/>
    <property type="match status" value="1"/>
</dbReference>
<keyword evidence="1" id="KW-0238">DNA-binding</keyword>
<dbReference type="PROSITE" id="PS51900">
    <property type="entry name" value="CB"/>
    <property type="match status" value="1"/>
</dbReference>
<dbReference type="InterPro" id="IPR050090">
    <property type="entry name" value="Tyrosine_recombinase_XerCD"/>
</dbReference>
<keyword evidence="5" id="KW-1185">Reference proteome</keyword>
<dbReference type="InterPro" id="IPR002104">
    <property type="entry name" value="Integrase_catalytic"/>
</dbReference>
<dbReference type="Pfam" id="PF00589">
    <property type="entry name" value="Phage_integrase"/>
    <property type="match status" value="1"/>
</dbReference>
<dbReference type="Proteomes" id="UP001196248">
    <property type="component" value="Unassembled WGS sequence"/>
</dbReference>
<comment type="caution">
    <text evidence="4">The sequence shown here is derived from an EMBL/GenBank/DDBJ whole genome shotgun (WGS) entry which is preliminary data.</text>
</comment>
<feature type="domain" description="Core-binding (CB)" evidence="3">
    <location>
        <begin position="67"/>
        <end position="150"/>
    </location>
</feature>
<dbReference type="CDD" id="cd01189">
    <property type="entry name" value="INT_ICEBs1_C_like"/>
    <property type="match status" value="1"/>
</dbReference>
<evidence type="ECO:0000313" key="4">
    <source>
        <dbReference type="EMBL" id="MBU9695607.1"/>
    </source>
</evidence>
<organism evidence="4 5">
    <name type="scientific">Limosilactobacillus portuensis</name>
    <dbReference type="NCBI Taxonomy" id="2742601"/>
    <lineage>
        <taxon>Bacteria</taxon>
        <taxon>Bacillati</taxon>
        <taxon>Bacillota</taxon>
        <taxon>Bacilli</taxon>
        <taxon>Lactobacillales</taxon>
        <taxon>Lactobacillaceae</taxon>
        <taxon>Limosilactobacillus</taxon>
    </lineage>
</organism>
<evidence type="ECO:0000313" key="5">
    <source>
        <dbReference type="Proteomes" id="UP001196248"/>
    </source>
</evidence>
<dbReference type="RefSeq" id="WP_216972346.1">
    <property type="nucleotide sequence ID" value="NZ_JAHPJJ010000015.1"/>
</dbReference>
<evidence type="ECO:0000256" key="1">
    <source>
        <dbReference type="PROSITE-ProRule" id="PRU01248"/>
    </source>
</evidence>
<evidence type="ECO:0000259" key="3">
    <source>
        <dbReference type="PROSITE" id="PS51900"/>
    </source>
</evidence>